<accession>A0A8X6UUB3</accession>
<dbReference type="AlphaFoldDB" id="A0A8X6UUB3"/>
<proteinExistence type="predicted"/>
<evidence type="ECO:0000313" key="2">
    <source>
        <dbReference type="Proteomes" id="UP000887013"/>
    </source>
</evidence>
<sequence length="113" mass="13160">MYRTLESCIHHSQRKLSDYFCRIMLDDPSQPFSSTALWAFQDSLWAYPNHFLVHCAGRANPYFLILSITHPTFFYSIALGTQIHLSLSLAQLTKSFEASSYVYRRRCQQGDPF</sequence>
<comment type="caution">
    <text evidence="1">The sequence shown here is derived from an EMBL/GenBank/DDBJ whole genome shotgun (WGS) entry which is preliminary data.</text>
</comment>
<dbReference type="EMBL" id="BMAW01085757">
    <property type="protein sequence ID" value="GFU44340.1"/>
    <property type="molecule type" value="Genomic_DNA"/>
</dbReference>
<dbReference type="Proteomes" id="UP000887013">
    <property type="component" value="Unassembled WGS sequence"/>
</dbReference>
<name>A0A8X6UUB3_NEPPI</name>
<gene>
    <name evidence="1" type="ORF">NPIL_154251</name>
</gene>
<evidence type="ECO:0000313" key="1">
    <source>
        <dbReference type="EMBL" id="GFU44340.1"/>
    </source>
</evidence>
<protein>
    <submittedName>
        <fullName evidence="1">Uncharacterized protein</fullName>
    </submittedName>
</protein>
<reference evidence="1" key="1">
    <citation type="submission" date="2020-08" db="EMBL/GenBank/DDBJ databases">
        <title>Multicomponent nature underlies the extraordinary mechanical properties of spider dragline silk.</title>
        <authorList>
            <person name="Kono N."/>
            <person name="Nakamura H."/>
            <person name="Mori M."/>
            <person name="Yoshida Y."/>
            <person name="Ohtoshi R."/>
            <person name="Malay A.D."/>
            <person name="Moran D.A.P."/>
            <person name="Tomita M."/>
            <person name="Numata K."/>
            <person name="Arakawa K."/>
        </authorList>
    </citation>
    <scope>NUCLEOTIDE SEQUENCE</scope>
</reference>
<organism evidence="1 2">
    <name type="scientific">Nephila pilipes</name>
    <name type="common">Giant wood spider</name>
    <name type="synonym">Nephila maculata</name>
    <dbReference type="NCBI Taxonomy" id="299642"/>
    <lineage>
        <taxon>Eukaryota</taxon>
        <taxon>Metazoa</taxon>
        <taxon>Ecdysozoa</taxon>
        <taxon>Arthropoda</taxon>
        <taxon>Chelicerata</taxon>
        <taxon>Arachnida</taxon>
        <taxon>Araneae</taxon>
        <taxon>Araneomorphae</taxon>
        <taxon>Entelegynae</taxon>
        <taxon>Araneoidea</taxon>
        <taxon>Nephilidae</taxon>
        <taxon>Nephila</taxon>
    </lineage>
</organism>
<keyword evidence="2" id="KW-1185">Reference proteome</keyword>